<feature type="domain" description="DUF7884" evidence="6">
    <location>
        <begin position="12"/>
        <end position="82"/>
    </location>
</feature>
<keyword evidence="8" id="KW-1185">Reference proteome</keyword>
<dbReference type="InterPro" id="IPR029063">
    <property type="entry name" value="SAM-dependent_MTases_sf"/>
</dbReference>
<sequence length="405" mass="45765">MLHAVLARAIRHGRLTVQYPDGRIRHYGDGTGPEAGFRILTRRAAWRLVTNPGLSFGESYMDGAIEPLDGRLLDLLNLLMANMAEPTGHPVEALRALWRQARRRLDQLNPAPRARRNVAHHYDLNGRLYALFLDRDRQYSCAYFPTGQESLEEAQAAKKRHIAAKLRLAPGQEVLDIGCGWGGMALTLARDHGVRVTGITLSEEQLREARRRAAEAGLADRCRFELLDYRAWRRPVDRIVSVGMFEHVGIVNYPAFFRTLARALKPDGVALVHAIGRRDGPGSTNPWLTRYIFPGGYSPALSEVLPAVERSGLWATDVEILRLHYALTLQEWRRRFAANRDAIQSLYDERFCRMFEFYLAASEASFRQGGLINWQLQVSRRIDAVPLTRDYMLEAERALAAAPAG</sequence>
<dbReference type="PANTHER" id="PTHR43667">
    <property type="entry name" value="CYCLOPROPANE-FATTY-ACYL-PHOSPHOLIPID SYNTHASE"/>
    <property type="match status" value="1"/>
</dbReference>
<dbReference type="Pfam" id="PF25371">
    <property type="entry name" value="DUF7884"/>
    <property type="match status" value="1"/>
</dbReference>
<keyword evidence="2 7" id="KW-0489">Methyltransferase</keyword>
<keyword evidence="3" id="KW-0808">Transferase</keyword>
<keyword evidence="5" id="KW-0443">Lipid metabolism</keyword>
<dbReference type="EMBL" id="JAAVNE010000024">
    <property type="protein sequence ID" value="NKC32224.1"/>
    <property type="molecule type" value="Genomic_DNA"/>
</dbReference>
<evidence type="ECO:0000256" key="2">
    <source>
        <dbReference type="ARBA" id="ARBA00022603"/>
    </source>
</evidence>
<dbReference type="SUPFAM" id="SSF53335">
    <property type="entry name" value="S-adenosyl-L-methionine-dependent methyltransferases"/>
    <property type="match status" value="1"/>
</dbReference>
<evidence type="ECO:0000313" key="8">
    <source>
        <dbReference type="Proteomes" id="UP000787635"/>
    </source>
</evidence>
<dbReference type="RefSeq" id="WP_168032082.1">
    <property type="nucleotide sequence ID" value="NZ_JAAVNE010000024.1"/>
</dbReference>
<evidence type="ECO:0000256" key="5">
    <source>
        <dbReference type="ARBA" id="ARBA00023098"/>
    </source>
</evidence>
<accession>A0ABX1E4U9</accession>
<dbReference type="Pfam" id="PF02353">
    <property type="entry name" value="CMAS"/>
    <property type="match status" value="1"/>
</dbReference>
<keyword evidence="4" id="KW-0949">S-adenosyl-L-methionine</keyword>
<organism evidence="7 8">
    <name type="scientific">Falsiroseomonas selenitidurans</name>
    <dbReference type="NCBI Taxonomy" id="2716335"/>
    <lineage>
        <taxon>Bacteria</taxon>
        <taxon>Pseudomonadati</taxon>
        <taxon>Pseudomonadota</taxon>
        <taxon>Alphaproteobacteria</taxon>
        <taxon>Acetobacterales</taxon>
        <taxon>Roseomonadaceae</taxon>
        <taxon>Falsiroseomonas</taxon>
    </lineage>
</organism>
<evidence type="ECO:0000256" key="3">
    <source>
        <dbReference type="ARBA" id="ARBA00022679"/>
    </source>
</evidence>
<name>A0ABX1E4U9_9PROT</name>
<dbReference type="GO" id="GO:0008168">
    <property type="term" value="F:methyltransferase activity"/>
    <property type="evidence" value="ECO:0007669"/>
    <property type="project" value="UniProtKB-KW"/>
</dbReference>
<dbReference type="InterPro" id="IPR050723">
    <property type="entry name" value="CFA/CMAS"/>
</dbReference>
<evidence type="ECO:0000313" key="7">
    <source>
        <dbReference type="EMBL" id="NKC32224.1"/>
    </source>
</evidence>
<comment type="similarity">
    <text evidence="1">Belongs to the CFA/CMAS family.</text>
</comment>
<dbReference type="InterPro" id="IPR057206">
    <property type="entry name" value="DUF7884"/>
</dbReference>
<dbReference type="CDD" id="cd02440">
    <property type="entry name" value="AdoMet_MTases"/>
    <property type="match status" value="1"/>
</dbReference>
<dbReference type="PANTHER" id="PTHR43667:SF1">
    <property type="entry name" value="CYCLOPROPANE-FATTY-ACYL-PHOSPHOLIPID SYNTHASE"/>
    <property type="match status" value="1"/>
</dbReference>
<comment type="caution">
    <text evidence="7">The sequence shown here is derived from an EMBL/GenBank/DDBJ whole genome shotgun (WGS) entry which is preliminary data.</text>
</comment>
<protein>
    <submittedName>
        <fullName evidence="7">Class I SAM-dependent methyltransferase</fullName>
    </submittedName>
</protein>
<dbReference type="PIRSF" id="PIRSF003085">
    <property type="entry name" value="CMAS"/>
    <property type="match status" value="1"/>
</dbReference>
<dbReference type="Gene3D" id="3.40.50.150">
    <property type="entry name" value="Vaccinia Virus protein VP39"/>
    <property type="match status" value="1"/>
</dbReference>
<evidence type="ECO:0000259" key="6">
    <source>
        <dbReference type="Pfam" id="PF25371"/>
    </source>
</evidence>
<gene>
    <name evidence="7" type="ORF">HEQ75_15285</name>
</gene>
<dbReference type="Proteomes" id="UP000787635">
    <property type="component" value="Unassembled WGS sequence"/>
</dbReference>
<evidence type="ECO:0000256" key="1">
    <source>
        <dbReference type="ARBA" id="ARBA00010815"/>
    </source>
</evidence>
<dbReference type="InterPro" id="IPR003333">
    <property type="entry name" value="CMAS"/>
</dbReference>
<proteinExistence type="inferred from homology"/>
<dbReference type="GO" id="GO:0032259">
    <property type="term" value="P:methylation"/>
    <property type="evidence" value="ECO:0007669"/>
    <property type="project" value="UniProtKB-KW"/>
</dbReference>
<evidence type="ECO:0000256" key="4">
    <source>
        <dbReference type="ARBA" id="ARBA00022691"/>
    </source>
</evidence>
<reference evidence="7 8" key="1">
    <citation type="submission" date="2020-03" db="EMBL/GenBank/DDBJ databases">
        <title>Roseomonas selenitidurans sp. nov. isolated from urban soil.</title>
        <authorList>
            <person name="Liu H."/>
        </authorList>
    </citation>
    <scope>NUCLEOTIDE SEQUENCE [LARGE SCALE GENOMIC DNA]</scope>
    <source>
        <strain evidence="7 8">BU-1</strain>
    </source>
</reference>